<evidence type="ECO:0000313" key="1">
    <source>
        <dbReference type="EMBL" id="MLU99543.1"/>
    </source>
</evidence>
<accession>A0A403MMG3</accession>
<sequence>MLTTAEEQSKSIVSGVYRAECLVSSLVARGADVVSVSVRGGLPVIHINRSFFTEHLIRTGKAAYVFWGCGSRGKYKQGVYIQDGCKVVWSESIH</sequence>
<name>A0A403MMG3_SALET</name>
<dbReference type="EMBL" id="RVHM01000047">
    <property type="protein sequence ID" value="MLU99543.1"/>
    <property type="molecule type" value="Genomic_DNA"/>
</dbReference>
<reference evidence="1" key="1">
    <citation type="submission" date="2018-07" db="EMBL/GenBank/DDBJ databases">
        <authorList>
            <person name="Ashton P.M."/>
            <person name="Dallman T."/>
            <person name="Nair S."/>
            <person name="De Pinna E."/>
            <person name="Peters T."/>
            <person name="Grant K."/>
        </authorList>
    </citation>
    <scope>NUCLEOTIDE SEQUENCE [LARGE SCALE GENOMIC DNA]</scope>
    <source>
        <strain evidence="1">157339</strain>
    </source>
</reference>
<proteinExistence type="predicted"/>
<organism evidence="1">
    <name type="scientific">Salmonella enterica I</name>
    <dbReference type="NCBI Taxonomy" id="59201"/>
    <lineage>
        <taxon>Bacteria</taxon>
        <taxon>Pseudomonadati</taxon>
        <taxon>Pseudomonadota</taxon>
        <taxon>Gammaproteobacteria</taxon>
        <taxon>Enterobacterales</taxon>
        <taxon>Enterobacteriaceae</taxon>
        <taxon>Salmonella</taxon>
    </lineage>
</organism>
<protein>
    <submittedName>
        <fullName evidence="1">Uncharacterized protein</fullName>
    </submittedName>
</protein>
<dbReference type="AlphaFoldDB" id="A0A403MMG3"/>
<gene>
    <name evidence="1" type="ORF">DRU74_22970</name>
</gene>
<comment type="caution">
    <text evidence="1">The sequence shown here is derived from an EMBL/GenBank/DDBJ whole genome shotgun (WGS) entry which is preliminary data.</text>
</comment>
<dbReference type="Proteomes" id="UP000885374">
    <property type="component" value="Unassembled WGS sequence"/>
</dbReference>